<dbReference type="Pfam" id="PF00646">
    <property type="entry name" value="F-box"/>
    <property type="match status" value="1"/>
</dbReference>
<accession>A0AAD6ZKW6</accession>
<evidence type="ECO:0000259" key="1">
    <source>
        <dbReference type="Pfam" id="PF00646"/>
    </source>
</evidence>
<dbReference type="Proteomes" id="UP001218218">
    <property type="component" value="Unassembled WGS sequence"/>
</dbReference>
<comment type="caution">
    <text evidence="2">The sequence shown here is derived from an EMBL/GenBank/DDBJ whole genome shotgun (WGS) entry which is preliminary data.</text>
</comment>
<proteinExistence type="predicted"/>
<organism evidence="2 3">
    <name type="scientific">Mycena albidolilacea</name>
    <dbReference type="NCBI Taxonomy" id="1033008"/>
    <lineage>
        <taxon>Eukaryota</taxon>
        <taxon>Fungi</taxon>
        <taxon>Dikarya</taxon>
        <taxon>Basidiomycota</taxon>
        <taxon>Agaricomycotina</taxon>
        <taxon>Agaricomycetes</taxon>
        <taxon>Agaricomycetidae</taxon>
        <taxon>Agaricales</taxon>
        <taxon>Marasmiineae</taxon>
        <taxon>Mycenaceae</taxon>
        <taxon>Mycena</taxon>
    </lineage>
</organism>
<protein>
    <recommendedName>
        <fullName evidence="1">F-box domain-containing protein</fullName>
    </recommendedName>
</protein>
<reference evidence="2" key="1">
    <citation type="submission" date="2023-03" db="EMBL/GenBank/DDBJ databases">
        <title>Massive genome expansion in bonnet fungi (Mycena s.s.) driven by repeated elements and novel gene families across ecological guilds.</title>
        <authorList>
            <consortium name="Lawrence Berkeley National Laboratory"/>
            <person name="Harder C.B."/>
            <person name="Miyauchi S."/>
            <person name="Viragh M."/>
            <person name="Kuo A."/>
            <person name="Thoen E."/>
            <person name="Andreopoulos B."/>
            <person name="Lu D."/>
            <person name="Skrede I."/>
            <person name="Drula E."/>
            <person name="Henrissat B."/>
            <person name="Morin E."/>
            <person name="Kohler A."/>
            <person name="Barry K."/>
            <person name="LaButti K."/>
            <person name="Morin E."/>
            <person name="Salamov A."/>
            <person name="Lipzen A."/>
            <person name="Mereny Z."/>
            <person name="Hegedus B."/>
            <person name="Baldrian P."/>
            <person name="Stursova M."/>
            <person name="Weitz H."/>
            <person name="Taylor A."/>
            <person name="Grigoriev I.V."/>
            <person name="Nagy L.G."/>
            <person name="Martin F."/>
            <person name="Kauserud H."/>
        </authorList>
    </citation>
    <scope>NUCLEOTIDE SEQUENCE</scope>
    <source>
        <strain evidence="2">CBHHK002</strain>
    </source>
</reference>
<sequence>MTLSTTYAVSPLDVDLEEASLPFTVPDSMDELSPQVSVRDPESINYVSAEAWKSFRIAQAKSKSTLQDLSMFPAMQLDIVLEILGYLHPLELLQLSRTNKAFRELLHAPITELIWRNSFLIENDPDFAAADSVDPVSAPHELPQCPTQMSGLRWAKFLFGPRICQECGQSGADADHLLLHRVCFSCLEKNLEDVVPGYPVNHEIQTAFHRTYRGIGDEDDEEYPERSGFWRTDGPAVVAQYEACVANGGAEAALCFIEERRELVSKDCDFAMKCDHWALKIRNKYKEEYSEKYDRMTKSVVKRLISEGFDERDVRAFYHIDECDILWRMPRLTSKLWHRARPYIVVHIMEARTRRLEREREVRVKRRKQVIRAVALMALRTPVPGLRHAYYPPPHTFDAFPPLAQLINEDSDEPLTHDDPRLLAAIAEAAGFVDAWVGETQAHMVSLLPNSPPEPGNSFSLLGRATSVFRVTVWPDLWGAVIGWDEARAHLHCFPEVHLHHDILVEFNTRGSAVAAELAVLLGLDPETATAAEMDTAEARFVCSVCPPESQGRWRPLTWRDCVVHGNTTHGPPSWTLLSPLAAADVRRREETGNYSHAQVWSCTLCNVYLLSLGYYKYVKEHIVLRHAIAQPIDGEHLIHFKGAESPQRKPVFLAVEGAHPSRFRCNRCAQDAPQVVQLFPKRVLRAHVRDRHLAELSDDDWTEVELLMPPVAAR</sequence>
<gene>
    <name evidence="2" type="ORF">DFH08DRAFT_1084570</name>
</gene>
<keyword evidence="3" id="KW-1185">Reference proteome</keyword>
<dbReference type="SUPFAM" id="SSF81383">
    <property type="entry name" value="F-box domain"/>
    <property type="match status" value="1"/>
</dbReference>
<dbReference type="AlphaFoldDB" id="A0AAD6ZKW6"/>
<evidence type="ECO:0000313" key="3">
    <source>
        <dbReference type="Proteomes" id="UP001218218"/>
    </source>
</evidence>
<evidence type="ECO:0000313" key="2">
    <source>
        <dbReference type="EMBL" id="KAJ7327838.1"/>
    </source>
</evidence>
<feature type="domain" description="F-box" evidence="1">
    <location>
        <begin position="77"/>
        <end position="106"/>
    </location>
</feature>
<dbReference type="InterPro" id="IPR036047">
    <property type="entry name" value="F-box-like_dom_sf"/>
</dbReference>
<dbReference type="EMBL" id="JARIHO010000040">
    <property type="protein sequence ID" value="KAJ7327838.1"/>
    <property type="molecule type" value="Genomic_DNA"/>
</dbReference>
<dbReference type="InterPro" id="IPR001810">
    <property type="entry name" value="F-box_dom"/>
</dbReference>
<name>A0AAD6ZKW6_9AGAR</name>